<dbReference type="Ensembl" id="ENSNMLT00000017934.1">
    <property type="protein sequence ID" value="ENSNMLP00000015968.1"/>
    <property type="gene ID" value="ENSNMLG00000010556.1"/>
</dbReference>
<organism evidence="3 4">
    <name type="scientific">Neogobius melanostomus</name>
    <name type="common">round goby</name>
    <dbReference type="NCBI Taxonomy" id="47308"/>
    <lineage>
        <taxon>Eukaryota</taxon>
        <taxon>Metazoa</taxon>
        <taxon>Chordata</taxon>
        <taxon>Craniata</taxon>
        <taxon>Vertebrata</taxon>
        <taxon>Euteleostomi</taxon>
        <taxon>Actinopterygii</taxon>
        <taxon>Neopterygii</taxon>
        <taxon>Teleostei</taxon>
        <taxon>Neoteleostei</taxon>
        <taxon>Acanthomorphata</taxon>
        <taxon>Gobiaria</taxon>
        <taxon>Gobiiformes</taxon>
        <taxon>Gobioidei</taxon>
        <taxon>Gobiidae</taxon>
        <taxon>Benthophilinae</taxon>
        <taxon>Neogobiini</taxon>
        <taxon>Neogobius</taxon>
    </lineage>
</organism>
<feature type="compositionally biased region" description="Basic and acidic residues" evidence="2">
    <location>
        <begin position="172"/>
        <end position="208"/>
    </location>
</feature>
<evidence type="ECO:0000313" key="4">
    <source>
        <dbReference type="Proteomes" id="UP000694523"/>
    </source>
</evidence>
<protein>
    <submittedName>
        <fullName evidence="3">Coiled-coil domain containing 191</fullName>
    </submittedName>
</protein>
<dbReference type="PANTHER" id="PTHR22028">
    <property type="entry name" value="SFI1 SPINDLE BODY DOMAIN-CONTAINING PROTEIN-RELATED"/>
    <property type="match status" value="1"/>
</dbReference>
<evidence type="ECO:0000313" key="3">
    <source>
        <dbReference type="Ensembl" id="ENSNMLP00000015968.1"/>
    </source>
</evidence>
<sequence>AGHSYSRLDTMRSNTHTFYFFHIKKMASEFAVSEVFSLKKSHIDSPDQAMPLQSSAQLKDHDDAYSEAQALLGDWLHSKLRLELELDEDDLIFPAEKSSPLAMEISTPTPPNYNNFDDMYNSLIKEEESSTIDNFLQELMEQEVLDSTMMDELAMDAGQTRKRFRNPALTMDARHKQVRENKARREAARQRQQREQETVQEAREQARRRERELEQQRRLEARRQEDMLQQEVVRLRRQMGERRCAQQLARQRYGFYGNHWPLYLKLHLCSLIRHFTGWFSVVLNQRIRMVWRAWRTLVWQKQQQREVERTELELRAENRCYLLAVQSDKRRLLQRCLNDWQVWSQMERQQRNLLSQQQETRRKMAALISAATSGKLRATQNPNCQAIQAPTEIATQSQTVANVASMTQPTEPWQITRQHVAPSGAEVQRALQKDSTSACLRNLQQIISQQRKLLKEQQGQIAQLTQQQHVMGLELEVQKTTQRIQLENASGTKARMHKSEPTEQRYSKEYHVLTLPLFEAMEARARQRAERRKEVEEIKKRKEERRTLRLSDICVVHCGTMQREEEKQRQLKRQQEQMTQARQHYHRTLLLRRGLAPWKRLVQLTHANMQLAQSHHNLSLLRLCTLRWQRAARESLSEKEASADQLHQHFLLRRSLGSWKRVSMHPLPKLQGNTFCTGFERVLQRWFLAWRQLPFLLRREREKEQRREKLVRKVAEVLPDFCFHPS</sequence>
<keyword evidence="4" id="KW-1185">Reference proteome</keyword>
<evidence type="ECO:0000256" key="1">
    <source>
        <dbReference type="SAM" id="Coils"/>
    </source>
</evidence>
<evidence type="ECO:0000256" key="2">
    <source>
        <dbReference type="SAM" id="MobiDB-lite"/>
    </source>
</evidence>
<proteinExistence type="predicted"/>
<dbReference type="PANTHER" id="PTHR22028:SF5">
    <property type="entry name" value="COILED-COIL DOMAIN-CONTAINING PROTEIN 191"/>
    <property type="match status" value="1"/>
</dbReference>
<keyword evidence="1" id="KW-0175">Coiled coil</keyword>
<reference evidence="3" key="2">
    <citation type="submission" date="2025-09" db="UniProtKB">
        <authorList>
            <consortium name="Ensembl"/>
        </authorList>
    </citation>
    <scope>IDENTIFICATION</scope>
</reference>
<reference evidence="3" key="1">
    <citation type="submission" date="2025-08" db="UniProtKB">
        <authorList>
            <consortium name="Ensembl"/>
        </authorList>
    </citation>
    <scope>IDENTIFICATION</scope>
</reference>
<feature type="coiled-coil region" evidence="1">
    <location>
        <begin position="526"/>
        <end position="584"/>
    </location>
</feature>
<feature type="coiled-coil region" evidence="1">
    <location>
        <begin position="440"/>
        <end position="467"/>
    </location>
</feature>
<dbReference type="InterPro" id="IPR052270">
    <property type="entry name" value="CACF_protein"/>
</dbReference>
<feature type="region of interest" description="Disordered" evidence="2">
    <location>
        <begin position="159"/>
        <end position="208"/>
    </location>
</feature>
<accession>A0A8C6TC29</accession>
<dbReference type="Proteomes" id="UP000694523">
    <property type="component" value="Unplaced"/>
</dbReference>
<dbReference type="AlphaFoldDB" id="A0A8C6TC29"/>
<name>A0A8C6TC29_9GOBI</name>